<dbReference type="AlphaFoldDB" id="A0A917JMR2"/>
<evidence type="ECO:0000313" key="7">
    <source>
        <dbReference type="Proteomes" id="UP000613743"/>
    </source>
</evidence>
<keyword evidence="7" id="KW-1185">Reference proteome</keyword>
<dbReference type="InterPro" id="IPR014718">
    <property type="entry name" value="GH-type_carb-bd"/>
</dbReference>
<comment type="similarity">
    <text evidence="2 4">Belongs to the glucose-6-phosphate 1-epimerase family.</text>
</comment>
<dbReference type="Gene3D" id="2.70.98.10">
    <property type="match status" value="1"/>
</dbReference>
<sequence>MTWLQTKQHDNGLTYLEVNTALCQAKIYLQGAQITEFKPSNQASLLWVSSANDYQPGISIRGGIPICWPWFGQSTQENWPAHGFARTKLWHVEASLLEHDIAIITLALSPQEFDCEYWPYKTQIRVKFELGKSLRVSLINQNLDTQAITLTQALHSYFPIDDIHQLKARGFLGSDFIEFAKGPFNQESDTVRFDRETDRVYANLPPVQYLESTQGTIEVRRAQSQSAVLWNPWIEKSKRLSRFLNQDYQQMVCLEAANVREDSITLAPNEQHTLMTEIRWKE</sequence>
<dbReference type="Pfam" id="PF01263">
    <property type="entry name" value="Aldose_epim"/>
    <property type="match status" value="1"/>
</dbReference>
<dbReference type="PANTHER" id="PTHR11122">
    <property type="entry name" value="APOSPORY-ASSOCIATED PROTEIN C-RELATED"/>
    <property type="match status" value="1"/>
</dbReference>
<dbReference type="GO" id="GO:0047938">
    <property type="term" value="F:glucose-6-phosphate 1-epimerase activity"/>
    <property type="evidence" value="ECO:0007669"/>
    <property type="project" value="UniProtKB-UniRule"/>
</dbReference>
<reference evidence="6" key="1">
    <citation type="journal article" date="2014" name="Int. J. Syst. Evol. Microbiol.">
        <title>Complete genome sequence of Corynebacterium casei LMG S-19264T (=DSM 44701T), isolated from a smear-ripened cheese.</title>
        <authorList>
            <consortium name="US DOE Joint Genome Institute (JGI-PGF)"/>
            <person name="Walter F."/>
            <person name="Albersmeier A."/>
            <person name="Kalinowski J."/>
            <person name="Ruckert C."/>
        </authorList>
    </citation>
    <scope>NUCLEOTIDE SEQUENCE</scope>
    <source>
        <strain evidence="6">JCM 30804</strain>
    </source>
</reference>
<evidence type="ECO:0000256" key="3">
    <source>
        <dbReference type="ARBA" id="ARBA00023235"/>
    </source>
</evidence>
<dbReference type="EMBL" id="BMPZ01000002">
    <property type="protein sequence ID" value="GGI77232.1"/>
    <property type="molecule type" value="Genomic_DNA"/>
</dbReference>
<evidence type="ECO:0000256" key="1">
    <source>
        <dbReference type="ARBA" id="ARBA00001096"/>
    </source>
</evidence>
<evidence type="ECO:0000256" key="4">
    <source>
        <dbReference type="PIRNR" id="PIRNR016020"/>
    </source>
</evidence>
<dbReference type="EC" id="5.1.3.15" evidence="4"/>
<dbReference type="PANTHER" id="PTHR11122:SF13">
    <property type="entry name" value="GLUCOSE-6-PHOSPHATE 1-EPIMERASE"/>
    <property type="match status" value="1"/>
</dbReference>
<feature type="active site" evidence="5">
    <location>
        <position position="155"/>
    </location>
</feature>
<dbReference type="InterPro" id="IPR008183">
    <property type="entry name" value="Aldose_1/G6P_1-epimerase"/>
</dbReference>
<proteinExistence type="inferred from homology"/>
<feature type="active site" evidence="5">
    <location>
        <position position="255"/>
    </location>
</feature>
<accession>A0A917JMR2</accession>
<evidence type="ECO:0000256" key="5">
    <source>
        <dbReference type="PIRSR" id="PIRSR016020-1"/>
    </source>
</evidence>
<comment type="catalytic activity">
    <reaction evidence="1">
        <text>alpha-D-glucose 6-phosphate = beta-D-glucose 6-phosphate</text>
        <dbReference type="Rhea" id="RHEA:16249"/>
        <dbReference type="ChEBI" id="CHEBI:58225"/>
        <dbReference type="ChEBI" id="CHEBI:58247"/>
        <dbReference type="EC" id="5.1.3.15"/>
    </reaction>
</comment>
<dbReference type="RefSeq" id="WP_188919055.1">
    <property type="nucleotide sequence ID" value="NZ_BMPZ01000002.1"/>
</dbReference>
<protein>
    <recommendedName>
        <fullName evidence="4">Putative glucose-6-phosphate 1-epimerase</fullName>
        <ecNumber evidence="4">5.1.3.15</ecNumber>
    </recommendedName>
</protein>
<dbReference type="InterPro" id="IPR025532">
    <property type="entry name" value="G6P_1-epimerase"/>
</dbReference>
<reference evidence="6" key="2">
    <citation type="submission" date="2020-09" db="EMBL/GenBank/DDBJ databases">
        <authorList>
            <person name="Sun Q."/>
            <person name="Ohkuma M."/>
        </authorList>
    </citation>
    <scope>NUCLEOTIDE SEQUENCE</scope>
    <source>
        <strain evidence="6">JCM 30804</strain>
    </source>
</reference>
<dbReference type="GO" id="GO:0005975">
    <property type="term" value="P:carbohydrate metabolic process"/>
    <property type="evidence" value="ECO:0007669"/>
    <property type="project" value="InterPro"/>
</dbReference>
<evidence type="ECO:0000313" key="6">
    <source>
        <dbReference type="EMBL" id="GGI77232.1"/>
    </source>
</evidence>
<dbReference type="PIRSF" id="PIRSF016020">
    <property type="entry name" value="PHexose_mutarotase"/>
    <property type="match status" value="1"/>
</dbReference>
<gene>
    <name evidence="6" type="ORF">GCM10009332_13190</name>
</gene>
<evidence type="ECO:0000256" key="2">
    <source>
        <dbReference type="ARBA" id="ARBA00005866"/>
    </source>
</evidence>
<comment type="caution">
    <text evidence="6">The sequence shown here is derived from an EMBL/GenBank/DDBJ whole genome shotgun (WGS) entry which is preliminary data.</text>
</comment>
<keyword evidence="3 4" id="KW-0413">Isomerase</keyword>
<name>A0A917JMR2_9GAMM</name>
<dbReference type="SUPFAM" id="SSF74650">
    <property type="entry name" value="Galactose mutarotase-like"/>
    <property type="match status" value="1"/>
</dbReference>
<organism evidence="6 7">
    <name type="scientific">Shewanella gelidii</name>
    <dbReference type="NCBI Taxonomy" id="1642821"/>
    <lineage>
        <taxon>Bacteria</taxon>
        <taxon>Pseudomonadati</taxon>
        <taxon>Pseudomonadota</taxon>
        <taxon>Gammaproteobacteria</taxon>
        <taxon>Alteromonadales</taxon>
        <taxon>Shewanellaceae</taxon>
        <taxon>Shewanella</taxon>
    </lineage>
</organism>
<dbReference type="GO" id="GO:0030246">
    <property type="term" value="F:carbohydrate binding"/>
    <property type="evidence" value="ECO:0007669"/>
    <property type="project" value="UniProtKB-UniRule"/>
</dbReference>
<dbReference type="InterPro" id="IPR011013">
    <property type="entry name" value="Gal_mutarotase_sf_dom"/>
</dbReference>
<dbReference type="CDD" id="cd09020">
    <property type="entry name" value="D-hex-6-P-epi_like"/>
    <property type="match status" value="1"/>
</dbReference>
<dbReference type="Proteomes" id="UP000613743">
    <property type="component" value="Unassembled WGS sequence"/>
</dbReference>